<dbReference type="Pfam" id="PF00707">
    <property type="entry name" value="IF3_C"/>
    <property type="match status" value="1"/>
</dbReference>
<dbReference type="InterPro" id="IPR001288">
    <property type="entry name" value="Translation_initiation_fac_3"/>
</dbReference>
<gene>
    <name evidence="5" type="ORF">GJ744_004778</name>
</gene>
<evidence type="ECO:0000256" key="1">
    <source>
        <dbReference type="ARBA" id="ARBA00005439"/>
    </source>
</evidence>
<comment type="similarity">
    <text evidence="1">Belongs to the IF-3 family.</text>
</comment>
<protein>
    <recommendedName>
        <fullName evidence="4">Translation initiation factor 3 C-terminal domain-containing protein</fullName>
    </recommendedName>
</protein>
<reference evidence="5" key="1">
    <citation type="submission" date="2020-02" db="EMBL/GenBank/DDBJ databases">
        <authorList>
            <person name="Palmer J.M."/>
        </authorList>
    </citation>
    <scope>NUCLEOTIDE SEQUENCE</scope>
    <source>
        <strain evidence="5">EPUS1.4</strain>
        <tissue evidence="5">Thallus</tissue>
    </source>
</reference>
<evidence type="ECO:0000313" key="5">
    <source>
        <dbReference type="EMBL" id="KAF7502964.1"/>
    </source>
</evidence>
<dbReference type="Gene3D" id="3.30.110.10">
    <property type="entry name" value="Translation initiation factor 3 (IF-3), C-terminal domain"/>
    <property type="match status" value="1"/>
</dbReference>
<sequence length="246" mass="28073">MRHSQCLLSPAQALLQVLSQTQRVTINGQLSYYAACVVKQRTTVQIRHAFTMPKDSNHNEKKSTLDQFPDVTRDYAIMARYVRIRQPDGGLSPPKSLHSTISRLRRGAEYLVQISKVDEDGMAICRIMTIADLLKQKKDKERAQQEQKKSLKQSVPKQIELNWAIGPNDLEHKMIQMKRFIKDGKKVEVVLASKKRQRQATPEEGQEVLRKVREKLVEADGIEIKGMQGGEVGKHTVLTMRKKGFV</sequence>
<keyword evidence="2" id="KW-0396">Initiation factor</keyword>
<keyword evidence="3" id="KW-0648">Protein biosynthesis</keyword>
<dbReference type="PANTHER" id="PTHR10938:SF0">
    <property type="entry name" value="TRANSLATION INITIATION FACTOR IF-3, MITOCHONDRIAL"/>
    <property type="match status" value="1"/>
</dbReference>
<evidence type="ECO:0000256" key="3">
    <source>
        <dbReference type="ARBA" id="ARBA00022917"/>
    </source>
</evidence>
<keyword evidence="6" id="KW-1185">Reference proteome</keyword>
<feature type="domain" description="Translation initiation factor 3 C-terminal" evidence="4">
    <location>
        <begin position="157"/>
        <end position="224"/>
    </location>
</feature>
<dbReference type="AlphaFoldDB" id="A0A8H7A7S7"/>
<evidence type="ECO:0000256" key="2">
    <source>
        <dbReference type="ARBA" id="ARBA00022540"/>
    </source>
</evidence>
<dbReference type="PANTHER" id="PTHR10938">
    <property type="entry name" value="TRANSLATION INITIATION FACTOR IF-3"/>
    <property type="match status" value="1"/>
</dbReference>
<dbReference type="GO" id="GO:0032790">
    <property type="term" value="P:ribosome disassembly"/>
    <property type="evidence" value="ECO:0007669"/>
    <property type="project" value="TreeGrafter"/>
</dbReference>
<dbReference type="GO" id="GO:0043022">
    <property type="term" value="F:ribosome binding"/>
    <property type="evidence" value="ECO:0007669"/>
    <property type="project" value="TreeGrafter"/>
</dbReference>
<dbReference type="SUPFAM" id="SSF55200">
    <property type="entry name" value="Translation initiation factor IF3, C-terminal domain"/>
    <property type="match status" value="1"/>
</dbReference>
<dbReference type="Proteomes" id="UP000606974">
    <property type="component" value="Unassembled WGS sequence"/>
</dbReference>
<dbReference type="InterPro" id="IPR036788">
    <property type="entry name" value="T_IF-3_C_sf"/>
</dbReference>
<evidence type="ECO:0000259" key="4">
    <source>
        <dbReference type="Pfam" id="PF00707"/>
    </source>
</evidence>
<accession>A0A8H7A7S7</accession>
<dbReference type="InterPro" id="IPR019815">
    <property type="entry name" value="Translation_initiation_fac_3_C"/>
</dbReference>
<dbReference type="GO" id="GO:0070124">
    <property type="term" value="P:mitochondrial translational initiation"/>
    <property type="evidence" value="ECO:0007669"/>
    <property type="project" value="TreeGrafter"/>
</dbReference>
<comment type="caution">
    <text evidence="5">The sequence shown here is derived from an EMBL/GenBank/DDBJ whole genome shotgun (WGS) entry which is preliminary data.</text>
</comment>
<name>A0A8H7A7S7_9EURO</name>
<organism evidence="5 6">
    <name type="scientific">Endocarpon pusillum</name>
    <dbReference type="NCBI Taxonomy" id="364733"/>
    <lineage>
        <taxon>Eukaryota</taxon>
        <taxon>Fungi</taxon>
        <taxon>Dikarya</taxon>
        <taxon>Ascomycota</taxon>
        <taxon>Pezizomycotina</taxon>
        <taxon>Eurotiomycetes</taxon>
        <taxon>Chaetothyriomycetidae</taxon>
        <taxon>Verrucariales</taxon>
        <taxon>Verrucariaceae</taxon>
        <taxon>Endocarpon</taxon>
    </lineage>
</organism>
<dbReference type="OrthoDB" id="21573at2759"/>
<dbReference type="GO" id="GO:0003743">
    <property type="term" value="F:translation initiation factor activity"/>
    <property type="evidence" value="ECO:0007669"/>
    <property type="project" value="UniProtKB-KW"/>
</dbReference>
<evidence type="ECO:0000313" key="6">
    <source>
        <dbReference type="Proteomes" id="UP000606974"/>
    </source>
</evidence>
<dbReference type="EMBL" id="JAACFV010000206">
    <property type="protein sequence ID" value="KAF7502964.1"/>
    <property type="molecule type" value="Genomic_DNA"/>
</dbReference>
<proteinExistence type="inferred from homology"/>
<dbReference type="GO" id="GO:0005739">
    <property type="term" value="C:mitochondrion"/>
    <property type="evidence" value="ECO:0007669"/>
    <property type="project" value="TreeGrafter"/>
</dbReference>